<dbReference type="Proteomes" id="UP001321804">
    <property type="component" value="Chromosome"/>
</dbReference>
<evidence type="ECO:0000313" key="1">
    <source>
        <dbReference type="EMBL" id="BDR57067.1"/>
    </source>
</evidence>
<dbReference type="KEGG" id="xak:KIMC2_16290"/>
<name>A0AAU9CSU6_9LACO</name>
<protein>
    <submittedName>
        <fullName evidence="1">Haloacid dehalogenase</fullName>
    </submittedName>
</protein>
<dbReference type="Gene3D" id="3.40.50.1000">
    <property type="entry name" value="HAD superfamily/HAD-like"/>
    <property type="match status" value="1"/>
</dbReference>
<sequence length="213" mass="24775">MDGVIVDTEYHDFQIQKAFIAEFNPNHNFSDKDFLQLVGKSYEDLYRLLQKFLDDKLSIKEVEREFDRFSEKQYKNIDYQSLFRKDILFILDYAKEHKLSLAVASSSTRQHILEVLEACQIKDYFDVINSGEALQQSKPNPEIYLKTLNELNLAADECLTVEDSYYGITAAKNAGIKTIAYQETRMKIDQSNADVCAKNMLEVLDYVKQYSNE</sequence>
<dbReference type="InterPro" id="IPR006439">
    <property type="entry name" value="HAD-SF_hydro_IA"/>
</dbReference>
<dbReference type="PANTHER" id="PTHR43434:SF1">
    <property type="entry name" value="PHOSPHOGLYCOLATE PHOSPHATASE"/>
    <property type="match status" value="1"/>
</dbReference>
<dbReference type="InterPro" id="IPR041492">
    <property type="entry name" value="HAD_2"/>
</dbReference>
<dbReference type="SUPFAM" id="SSF56784">
    <property type="entry name" value="HAD-like"/>
    <property type="match status" value="1"/>
</dbReference>
<dbReference type="InterPro" id="IPR050155">
    <property type="entry name" value="HAD-like_hydrolase_sf"/>
</dbReference>
<dbReference type="AlphaFoldDB" id="A0AAU9CSU6"/>
<dbReference type="InterPro" id="IPR023214">
    <property type="entry name" value="HAD_sf"/>
</dbReference>
<accession>A0AAU9CSU6</accession>
<dbReference type="PANTHER" id="PTHR43434">
    <property type="entry name" value="PHOSPHOGLYCOLATE PHOSPHATASE"/>
    <property type="match status" value="1"/>
</dbReference>
<evidence type="ECO:0000313" key="2">
    <source>
        <dbReference type="Proteomes" id="UP001321804"/>
    </source>
</evidence>
<organism evidence="1 2">
    <name type="scientific">Xylocopilactobacillus apis</name>
    <dbReference type="NCBI Taxonomy" id="2932183"/>
    <lineage>
        <taxon>Bacteria</taxon>
        <taxon>Bacillati</taxon>
        <taxon>Bacillota</taxon>
        <taxon>Bacilli</taxon>
        <taxon>Lactobacillales</taxon>
        <taxon>Lactobacillaceae</taxon>
        <taxon>Xylocopilactobacillus</taxon>
    </lineage>
</organism>
<dbReference type="Pfam" id="PF13419">
    <property type="entry name" value="HAD_2"/>
    <property type="match status" value="1"/>
</dbReference>
<dbReference type="EMBL" id="AP026801">
    <property type="protein sequence ID" value="BDR57067.1"/>
    <property type="molecule type" value="Genomic_DNA"/>
</dbReference>
<dbReference type="InterPro" id="IPR036412">
    <property type="entry name" value="HAD-like_sf"/>
</dbReference>
<dbReference type="GO" id="GO:0006281">
    <property type="term" value="P:DNA repair"/>
    <property type="evidence" value="ECO:0007669"/>
    <property type="project" value="TreeGrafter"/>
</dbReference>
<dbReference type="NCBIfam" id="TIGR01549">
    <property type="entry name" value="HAD-SF-IA-v1"/>
    <property type="match status" value="1"/>
</dbReference>
<dbReference type="GO" id="GO:0008967">
    <property type="term" value="F:phosphoglycolate phosphatase activity"/>
    <property type="evidence" value="ECO:0007669"/>
    <property type="project" value="TreeGrafter"/>
</dbReference>
<reference evidence="1 2" key="1">
    <citation type="journal article" date="2023" name="Microbiol. Spectr.">
        <title>Symbiosis of Carpenter Bees with Uncharacterized Lactic Acid Bacteria Showing NAD Auxotrophy.</title>
        <authorList>
            <person name="Kawasaki S."/>
            <person name="Ozawa K."/>
            <person name="Mori T."/>
            <person name="Yamamoto A."/>
            <person name="Ito M."/>
            <person name="Ohkuma M."/>
            <person name="Sakamoto M."/>
            <person name="Matsutani M."/>
        </authorList>
    </citation>
    <scope>NUCLEOTIDE SEQUENCE [LARGE SCALE GENOMIC DNA]</scope>
    <source>
        <strain evidence="1 2">KimC2</strain>
    </source>
</reference>
<proteinExistence type="predicted"/>
<dbReference type="NCBIfam" id="TIGR01509">
    <property type="entry name" value="HAD-SF-IA-v3"/>
    <property type="match status" value="1"/>
</dbReference>
<keyword evidence="2" id="KW-1185">Reference proteome</keyword>
<dbReference type="InterPro" id="IPR023198">
    <property type="entry name" value="PGP-like_dom2"/>
</dbReference>
<dbReference type="Gene3D" id="1.10.150.240">
    <property type="entry name" value="Putative phosphatase, domain 2"/>
    <property type="match status" value="1"/>
</dbReference>
<gene>
    <name evidence="1" type="ORF">KIMC2_16290</name>
</gene>